<dbReference type="SUPFAM" id="SSF52058">
    <property type="entry name" value="L domain-like"/>
    <property type="match status" value="1"/>
</dbReference>
<feature type="transmembrane region" description="Helical" evidence="8">
    <location>
        <begin position="12"/>
        <end position="31"/>
    </location>
</feature>
<dbReference type="SMART" id="SM00369">
    <property type="entry name" value="LRR_TYP"/>
    <property type="match status" value="11"/>
</dbReference>
<dbReference type="EMBL" id="KQ421896">
    <property type="protein sequence ID" value="KOF76030.1"/>
    <property type="molecule type" value="Genomic_DNA"/>
</dbReference>
<comment type="subcellular location">
    <subcellularLocation>
        <location evidence="1">Membrane</location>
        <topology evidence="1">Single-pass type I membrane protein</topology>
    </subcellularLocation>
</comment>
<name>A0A0L8GHL1_OCTBM</name>
<dbReference type="InterPro" id="IPR001611">
    <property type="entry name" value="Leu-rich_rpt"/>
</dbReference>
<evidence type="ECO:0008006" key="10">
    <source>
        <dbReference type="Google" id="ProtNLM"/>
    </source>
</evidence>
<evidence type="ECO:0000256" key="3">
    <source>
        <dbReference type="ARBA" id="ARBA00022692"/>
    </source>
</evidence>
<proteinExistence type="predicted"/>
<keyword evidence="6 8" id="KW-1133">Transmembrane helix</keyword>
<dbReference type="GO" id="GO:0007409">
    <property type="term" value="P:axonogenesis"/>
    <property type="evidence" value="ECO:0007669"/>
    <property type="project" value="TreeGrafter"/>
</dbReference>
<dbReference type="AlphaFoldDB" id="A0A0L8GHL1"/>
<evidence type="ECO:0000256" key="7">
    <source>
        <dbReference type="ARBA" id="ARBA00023136"/>
    </source>
</evidence>
<evidence type="ECO:0000313" key="9">
    <source>
        <dbReference type="EMBL" id="KOF76030.1"/>
    </source>
</evidence>
<dbReference type="InterPro" id="IPR003591">
    <property type="entry name" value="Leu-rich_rpt_typical-subtyp"/>
</dbReference>
<keyword evidence="2" id="KW-0433">Leucine-rich repeat</keyword>
<dbReference type="OMA" id="CNLEWIN"/>
<reference evidence="9" key="1">
    <citation type="submission" date="2015-07" db="EMBL/GenBank/DDBJ databases">
        <title>MeaNS - Measles Nucleotide Surveillance Program.</title>
        <authorList>
            <person name="Tran T."/>
            <person name="Druce J."/>
        </authorList>
    </citation>
    <scope>NUCLEOTIDE SEQUENCE</scope>
    <source>
        <strain evidence="9">UCB-OBI-ISO-001</strain>
        <tissue evidence="9">Gonad</tissue>
    </source>
</reference>
<evidence type="ECO:0000256" key="6">
    <source>
        <dbReference type="ARBA" id="ARBA00022989"/>
    </source>
</evidence>
<feature type="transmembrane region" description="Helical" evidence="8">
    <location>
        <begin position="454"/>
        <end position="475"/>
    </location>
</feature>
<dbReference type="PANTHER" id="PTHR45773">
    <property type="entry name" value="SLIT AND NTRK-LIKE PROTEIN 4-RELATED"/>
    <property type="match status" value="1"/>
</dbReference>
<dbReference type="OrthoDB" id="6288481at2759"/>
<keyword evidence="3 8" id="KW-0812">Transmembrane</keyword>
<gene>
    <name evidence="9" type="ORF">OCBIM_22033869mg</name>
</gene>
<dbReference type="FunFam" id="3.80.10.10:FF:001164">
    <property type="entry name" value="GH01279p"/>
    <property type="match status" value="1"/>
</dbReference>
<dbReference type="PROSITE" id="PS51450">
    <property type="entry name" value="LRR"/>
    <property type="match status" value="3"/>
</dbReference>
<sequence>MRSGDWVSEKMILTRIILLFMTFGNVCIAVHCPENCNCFKNFGLLDCSNAFKTIIPDDIDSPKFITELVLRGNQIKQLNVDLHQYSSLTYFDINSNGLINIEDNSFEHLGKLHTLIMRNNLLSNLSNKTFHGLNNLVSLDISQNHLTVLLDNTFQYFPKLLELNLTGNFIHSISDNAFNGLYALDSLHLISNRLTTIPTVAFKNVKHLRFLNLQGNNIYHLLNNSFYNNSMLADINIANNNLKIIEDKAFSGLENSLESLDLNQNYLHVVPTQAFLQLEQLSKLNLGANRISVIASNSFYNLSHLEVLYLNDLNDLTKIDGLAFNLTHLRVLHIAFNPLLKYIHPKALYNLPALKIVYLNNNGIYKFPKHFLPWQNLETLDLSGNFIDCDCDAQWLLDVFNEISNKKKNFIQKSLCCRSPKHLLDLPVSTLKPSDFHCHKLAYGYDTKHHNRTLVVVILSVCSTVATILILFSLWHFREKIFPIAQWQSNYERQKNILTIPQNEEDSLSVDTVA</sequence>
<dbReference type="Pfam" id="PF13855">
    <property type="entry name" value="LRR_8"/>
    <property type="match status" value="2"/>
</dbReference>
<protein>
    <recommendedName>
        <fullName evidence="10">LRRCT domain-containing protein</fullName>
    </recommendedName>
</protein>
<keyword evidence="7 8" id="KW-0472">Membrane</keyword>
<dbReference type="GO" id="GO:0051965">
    <property type="term" value="P:positive regulation of synapse assembly"/>
    <property type="evidence" value="ECO:0007669"/>
    <property type="project" value="TreeGrafter"/>
</dbReference>
<dbReference type="GO" id="GO:0016020">
    <property type="term" value="C:membrane"/>
    <property type="evidence" value="ECO:0007669"/>
    <property type="project" value="UniProtKB-SubCell"/>
</dbReference>
<dbReference type="Pfam" id="PF13306">
    <property type="entry name" value="LRR_5"/>
    <property type="match status" value="1"/>
</dbReference>
<evidence type="ECO:0000256" key="4">
    <source>
        <dbReference type="ARBA" id="ARBA00022729"/>
    </source>
</evidence>
<evidence type="ECO:0000256" key="2">
    <source>
        <dbReference type="ARBA" id="ARBA00022614"/>
    </source>
</evidence>
<keyword evidence="4" id="KW-0732">Signal</keyword>
<dbReference type="InterPro" id="IPR032675">
    <property type="entry name" value="LRR_dom_sf"/>
</dbReference>
<organism evidence="9">
    <name type="scientific">Octopus bimaculoides</name>
    <name type="common">California two-spotted octopus</name>
    <dbReference type="NCBI Taxonomy" id="37653"/>
    <lineage>
        <taxon>Eukaryota</taxon>
        <taxon>Metazoa</taxon>
        <taxon>Spiralia</taxon>
        <taxon>Lophotrochozoa</taxon>
        <taxon>Mollusca</taxon>
        <taxon>Cephalopoda</taxon>
        <taxon>Coleoidea</taxon>
        <taxon>Octopodiformes</taxon>
        <taxon>Octopoda</taxon>
        <taxon>Incirrata</taxon>
        <taxon>Octopodidae</taxon>
        <taxon>Octopus</taxon>
    </lineage>
</organism>
<evidence type="ECO:0000256" key="1">
    <source>
        <dbReference type="ARBA" id="ARBA00004479"/>
    </source>
</evidence>
<evidence type="ECO:0000256" key="5">
    <source>
        <dbReference type="ARBA" id="ARBA00022737"/>
    </source>
</evidence>
<dbReference type="InterPro" id="IPR026906">
    <property type="entry name" value="LRR_5"/>
</dbReference>
<dbReference type="STRING" id="37653.A0A0L8GHL1"/>
<dbReference type="Gene3D" id="3.80.10.10">
    <property type="entry name" value="Ribonuclease Inhibitor"/>
    <property type="match status" value="2"/>
</dbReference>
<dbReference type="KEGG" id="obi:106877033"/>
<keyword evidence="5" id="KW-0677">Repeat</keyword>
<evidence type="ECO:0000256" key="8">
    <source>
        <dbReference type="SAM" id="Phobius"/>
    </source>
</evidence>
<accession>A0A0L8GHL1</accession>
<dbReference type="PANTHER" id="PTHR45773:SF10">
    <property type="match status" value="1"/>
</dbReference>